<proteinExistence type="predicted"/>
<reference evidence="1" key="1">
    <citation type="submission" date="2018-02" db="EMBL/GenBank/DDBJ databases">
        <title>Rhizophora mucronata_Transcriptome.</title>
        <authorList>
            <person name="Meera S.P."/>
            <person name="Sreeshan A."/>
            <person name="Augustine A."/>
        </authorList>
    </citation>
    <scope>NUCLEOTIDE SEQUENCE</scope>
    <source>
        <tissue evidence="1">Leaf</tissue>
    </source>
</reference>
<protein>
    <submittedName>
        <fullName evidence="1">Uncharacterized protein</fullName>
    </submittedName>
</protein>
<evidence type="ECO:0000313" key="1">
    <source>
        <dbReference type="EMBL" id="MBX68785.1"/>
    </source>
</evidence>
<accession>A0A2P2QPE4</accession>
<organism evidence="1">
    <name type="scientific">Rhizophora mucronata</name>
    <name type="common">Asiatic mangrove</name>
    <dbReference type="NCBI Taxonomy" id="61149"/>
    <lineage>
        <taxon>Eukaryota</taxon>
        <taxon>Viridiplantae</taxon>
        <taxon>Streptophyta</taxon>
        <taxon>Embryophyta</taxon>
        <taxon>Tracheophyta</taxon>
        <taxon>Spermatophyta</taxon>
        <taxon>Magnoliopsida</taxon>
        <taxon>eudicotyledons</taxon>
        <taxon>Gunneridae</taxon>
        <taxon>Pentapetalae</taxon>
        <taxon>rosids</taxon>
        <taxon>fabids</taxon>
        <taxon>Malpighiales</taxon>
        <taxon>Rhizophoraceae</taxon>
        <taxon>Rhizophora</taxon>
    </lineage>
</organism>
<dbReference type="AlphaFoldDB" id="A0A2P2QPE4"/>
<name>A0A2P2QPE4_RHIMU</name>
<sequence length="22" mass="2530">MNLMQPGNFCLKLGDIGFEICW</sequence>
<dbReference type="EMBL" id="GGEC01088301">
    <property type="protein sequence ID" value="MBX68785.1"/>
    <property type="molecule type" value="Transcribed_RNA"/>
</dbReference>